<dbReference type="KEGG" id="dph:EHF33_19420"/>
<dbReference type="Gene3D" id="2.40.40.20">
    <property type="match status" value="1"/>
</dbReference>
<dbReference type="GO" id="GO:0016020">
    <property type="term" value="C:membrane"/>
    <property type="evidence" value="ECO:0007669"/>
    <property type="project" value="TreeGrafter"/>
</dbReference>
<dbReference type="Proteomes" id="UP000276417">
    <property type="component" value="Plasmid unnamed2"/>
</dbReference>
<dbReference type="PANTHER" id="PTHR43105">
    <property type="entry name" value="RESPIRATORY NITRATE REDUCTASE"/>
    <property type="match status" value="1"/>
</dbReference>
<keyword evidence="2" id="KW-0479">Metal-binding</keyword>
<evidence type="ECO:0000256" key="4">
    <source>
        <dbReference type="ARBA" id="ARBA00023014"/>
    </source>
</evidence>
<evidence type="ECO:0000313" key="7">
    <source>
        <dbReference type="EMBL" id="AZI45059.1"/>
    </source>
</evidence>
<protein>
    <submittedName>
        <fullName evidence="7">Nitrite reductase</fullName>
    </submittedName>
</protein>
<dbReference type="Pfam" id="PF00384">
    <property type="entry name" value="Molybdopterin"/>
    <property type="match status" value="1"/>
</dbReference>
<dbReference type="PROSITE" id="PS51669">
    <property type="entry name" value="4FE4S_MOW_BIS_MGD"/>
    <property type="match status" value="1"/>
</dbReference>
<keyword evidence="1" id="KW-0004">4Fe-4S</keyword>
<dbReference type="InterPro" id="IPR006963">
    <property type="entry name" value="Mopterin_OxRdtase_4Fe-4S_dom"/>
</dbReference>
<sequence length="773" mass="86273">MVKPPLSQEEFLDTYGPTLHYAPPGGFSSVEDYDALVDTHCCFCGQQCGIKLKVKDNAIVGFEPRYDFPFNKGKLCPKGIKRYLQGSHPDRLLHPMRRTEHGYQQITWDEALTETVSKIQEIQAKYGRDSFAMLSGVSLTNEKSYLVGKFARLALQTANLDYNGRLCMVSAGAGNKKAYGIDRASNHWEDITDAKVIFIIGTNIAECFPITTDYIWRARDRGAKIIYADPRMVPMARTADLYLPLRCGSDSALLMSMLHVIIRDGLTDEAFIEAHTTGFGDVRAAVADATPEWAAEITGVPAAKIEQAARWYGEAETGMILHARGLEHQVKGVENVMSCANLALATGKIGKPGCGHSTITGQGNGQGGREHGHKCDQLPGNRDITNPEHRKYICEVWGVTDEELPGKGITAQEILNEIHEGKIKGLLSICFNPLVSLPDANFNREALNKLEHYAVIDFFLSETAQHADIVLPGSLQEEDEGTTTSGEGRVIKINAPVTPPGEARRDWEILLDIAGRLGRGKYFQFNNTQEIFNELRLASRGGTADYSGITWEKIVDTQGIFWPCPQTTDEGKTTMHIENLDDRHPGTPRLYEGGKFYHPDGKAHFNAVSWRESAEVVDDEYPIWFTTGRVVSQYLSGSQTRRIGPLVDQFPHPKLELHPRMAKQLKVQTDDWVTIQTRRGEVIIQANVVNTIRPDTVFMAYHWGGKESANLLTQRALDPISKIPEYKVSACRVRLATPEEQTEGERTQFLSSRTEKNLPAGYNLAERRKELRR</sequence>
<dbReference type="GO" id="GO:0022904">
    <property type="term" value="P:respiratory electron transport chain"/>
    <property type="evidence" value="ECO:0007669"/>
    <property type="project" value="TreeGrafter"/>
</dbReference>
<reference evidence="7 8" key="1">
    <citation type="submission" date="2018-11" db="EMBL/GenBank/DDBJ databases">
        <title>Deinococcus shelandsis sp. nov., isolated from South Shetland Islands soil of Antarctica.</title>
        <authorList>
            <person name="Tian J."/>
        </authorList>
    </citation>
    <scope>NUCLEOTIDE SEQUENCE [LARGE SCALE GENOMIC DNA]</scope>
    <source>
        <strain evidence="7 8">S14-83T</strain>
        <plasmid evidence="7 8">unnamed2</plasmid>
    </source>
</reference>
<dbReference type="AlphaFoldDB" id="A0A3G8YIG3"/>
<dbReference type="Gene3D" id="2.20.25.90">
    <property type="entry name" value="ADC-like domains"/>
    <property type="match status" value="1"/>
</dbReference>
<dbReference type="SUPFAM" id="SSF50692">
    <property type="entry name" value="ADC-like"/>
    <property type="match status" value="1"/>
</dbReference>
<dbReference type="Gene3D" id="3.40.228.10">
    <property type="entry name" value="Dimethylsulfoxide Reductase, domain 2"/>
    <property type="match status" value="1"/>
</dbReference>
<keyword evidence="7" id="KW-0614">Plasmid</keyword>
<dbReference type="GO" id="GO:0043546">
    <property type="term" value="F:molybdopterin cofactor binding"/>
    <property type="evidence" value="ECO:0007669"/>
    <property type="project" value="InterPro"/>
</dbReference>
<dbReference type="GO" id="GO:0051539">
    <property type="term" value="F:4 iron, 4 sulfur cluster binding"/>
    <property type="evidence" value="ECO:0007669"/>
    <property type="project" value="UniProtKB-KW"/>
</dbReference>
<feature type="region of interest" description="Disordered" evidence="5">
    <location>
        <begin position="737"/>
        <end position="773"/>
    </location>
</feature>
<proteinExistence type="predicted"/>
<evidence type="ECO:0000256" key="2">
    <source>
        <dbReference type="ARBA" id="ARBA00022723"/>
    </source>
</evidence>
<keyword evidence="3" id="KW-0408">Iron</keyword>
<dbReference type="Gene3D" id="3.40.50.740">
    <property type="match status" value="1"/>
</dbReference>
<keyword evidence="8" id="KW-1185">Reference proteome</keyword>
<dbReference type="InterPro" id="IPR009010">
    <property type="entry name" value="Asp_de-COase-like_dom_sf"/>
</dbReference>
<evidence type="ECO:0000313" key="8">
    <source>
        <dbReference type="Proteomes" id="UP000276417"/>
    </source>
</evidence>
<organism evidence="7 8">
    <name type="scientific">Deinococcus psychrotolerans</name>
    <dbReference type="NCBI Taxonomy" id="2489213"/>
    <lineage>
        <taxon>Bacteria</taxon>
        <taxon>Thermotogati</taxon>
        <taxon>Deinococcota</taxon>
        <taxon>Deinococci</taxon>
        <taxon>Deinococcales</taxon>
        <taxon>Deinococcaceae</taxon>
        <taxon>Deinococcus</taxon>
    </lineage>
</organism>
<dbReference type="PANTHER" id="PTHR43105:SF10">
    <property type="entry name" value="NADH-QUINONE OXIDOREDUCTASE SUBUNIT G"/>
    <property type="match status" value="1"/>
</dbReference>
<dbReference type="InterPro" id="IPR006657">
    <property type="entry name" value="MoPterin_dinucl-bd_dom"/>
</dbReference>
<gene>
    <name evidence="7" type="ORF">EHF33_19420</name>
</gene>
<dbReference type="Pfam" id="PF04879">
    <property type="entry name" value="Molybdop_Fe4S4"/>
    <property type="match status" value="1"/>
</dbReference>
<evidence type="ECO:0000259" key="6">
    <source>
        <dbReference type="PROSITE" id="PS51669"/>
    </source>
</evidence>
<feature type="region of interest" description="Disordered" evidence="5">
    <location>
        <begin position="360"/>
        <end position="382"/>
    </location>
</feature>
<dbReference type="SUPFAM" id="SSF53706">
    <property type="entry name" value="Formate dehydrogenase/DMSO reductase, domains 1-3"/>
    <property type="match status" value="1"/>
</dbReference>
<accession>A0A3G8YIG3</accession>
<keyword evidence="4" id="KW-0411">Iron-sulfur</keyword>
<evidence type="ECO:0000256" key="3">
    <source>
        <dbReference type="ARBA" id="ARBA00023004"/>
    </source>
</evidence>
<evidence type="ECO:0000256" key="1">
    <source>
        <dbReference type="ARBA" id="ARBA00022485"/>
    </source>
</evidence>
<dbReference type="InterPro" id="IPR050123">
    <property type="entry name" value="Prok_molybdopt-oxidoreductase"/>
</dbReference>
<dbReference type="EMBL" id="CP034186">
    <property type="protein sequence ID" value="AZI45059.1"/>
    <property type="molecule type" value="Genomic_DNA"/>
</dbReference>
<dbReference type="GO" id="GO:0003954">
    <property type="term" value="F:NADH dehydrogenase activity"/>
    <property type="evidence" value="ECO:0007669"/>
    <property type="project" value="TreeGrafter"/>
</dbReference>
<dbReference type="GO" id="GO:0046872">
    <property type="term" value="F:metal ion binding"/>
    <property type="evidence" value="ECO:0007669"/>
    <property type="project" value="UniProtKB-KW"/>
</dbReference>
<dbReference type="OrthoDB" id="9805142at2"/>
<name>A0A3G8YIG3_9DEIO</name>
<dbReference type="CDD" id="cd00508">
    <property type="entry name" value="MopB_CT_Fdh-Nap-like"/>
    <property type="match status" value="1"/>
</dbReference>
<evidence type="ECO:0000256" key="5">
    <source>
        <dbReference type="SAM" id="MobiDB-lite"/>
    </source>
</evidence>
<feature type="domain" description="4Fe-4S Mo/W bis-MGD-type" evidence="6">
    <location>
        <begin position="34"/>
        <end position="90"/>
    </location>
</feature>
<dbReference type="InterPro" id="IPR006656">
    <property type="entry name" value="Mopterin_OxRdtase"/>
</dbReference>
<geneLocation type="plasmid" evidence="7 8">
    <name>unnamed2</name>
</geneLocation>
<dbReference type="Pfam" id="PF01568">
    <property type="entry name" value="Molydop_binding"/>
    <property type="match status" value="1"/>
</dbReference>
<dbReference type="RefSeq" id="WP_124875300.1">
    <property type="nucleotide sequence ID" value="NZ_CP034186.1"/>
</dbReference>
<dbReference type="SMART" id="SM00926">
    <property type="entry name" value="Molybdop_Fe4S4"/>
    <property type="match status" value="1"/>
</dbReference>